<dbReference type="EMBL" id="CP042266">
    <property type="protein sequence ID" value="QDY79189.1"/>
    <property type="molecule type" value="Genomic_DNA"/>
</dbReference>
<dbReference type="Proteomes" id="UP000320580">
    <property type="component" value="Chromosome"/>
</dbReference>
<evidence type="ECO:0000313" key="1">
    <source>
        <dbReference type="EMBL" id="QDY79189.1"/>
    </source>
</evidence>
<dbReference type="InterPro" id="IPR046276">
    <property type="entry name" value="DUF6309"/>
</dbReference>
<evidence type="ECO:0000313" key="2">
    <source>
        <dbReference type="Proteomes" id="UP000320580"/>
    </source>
</evidence>
<dbReference type="KEGG" id="sqz:FQU76_24710"/>
<protein>
    <submittedName>
        <fullName evidence="1">Uncharacterized protein</fullName>
    </submittedName>
</protein>
<dbReference type="AlphaFoldDB" id="A0A5B8INQ8"/>
<reference evidence="1 2" key="1">
    <citation type="submission" date="2019-07" db="EMBL/GenBank/DDBJ databases">
        <authorList>
            <person name="Zhu P."/>
        </authorList>
    </citation>
    <scope>NUCLEOTIDE SEQUENCE [LARGE SCALE GENOMIC DNA]</scope>
    <source>
        <strain evidence="1 2">SSL-25</strain>
    </source>
</reference>
<proteinExistence type="predicted"/>
<organism evidence="1 2">
    <name type="scientific">Streptomyces qinzhouensis</name>
    <dbReference type="NCBI Taxonomy" id="2599401"/>
    <lineage>
        <taxon>Bacteria</taxon>
        <taxon>Bacillati</taxon>
        <taxon>Actinomycetota</taxon>
        <taxon>Actinomycetes</taxon>
        <taxon>Kitasatosporales</taxon>
        <taxon>Streptomycetaceae</taxon>
        <taxon>Streptomyces</taxon>
    </lineage>
</organism>
<gene>
    <name evidence="1" type="ORF">FQU76_24710</name>
</gene>
<sequence>MRVLGPVSFEHVLTTFTREHPYIPDEVGNTNDEAEENLCHAQLELGHWHHVLLDRAEVLEVVLPWHTGEYGETELIAPEGTTVAAAVDRLRSLGESYRSGNPDCAARLAHHAKAPMTPVYLSARAVPGPDYERLAVREGLIHLDGLHRLLAWELYGRLAGGVTVEAYMASAARSHVGQVRTALGTKGEGVSGR</sequence>
<keyword evidence="2" id="KW-1185">Reference proteome</keyword>
<name>A0A5B8INQ8_9ACTN</name>
<dbReference type="RefSeq" id="WP_146482491.1">
    <property type="nucleotide sequence ID" value="NZ_CP042266.1"/>
</dbReference>
<dbReference type="Pfam" id="PF19828">
    <property type="entry name" value="DUF6309"/>
    <property type="match status" value="1"/>
</dbReference>
<dbReference type="OrthoDB" id="4230250at2"/>
<accession>A0A5B8INQ8</accession>